<dbReference type="SUPFAM" id="SSF46565">
    <property type="entry name" value="Chaperone J-domain"/>
    <property type="match status" value="1"/>
</dbReference>
<evidence type="ECO:0000256" key="7">
    <source>
        <dbReference type="ARBA" id="ARBA00022771"/>
    </source>
</evidence>
<feature type="binding site" evidence="14">
    <location>
        <position position="154"/>
    </location>
    <ligand>
        <name>Zn(2+)</name>
        <dbReference type="ChEBI" id="CHEBI:29105"/>
        <label>1</label>
    </ligand>
</feature>
<dbReference type="PROSITE" id="PS50076">
    <property type="entry name" value="DNAJ_2"/>
    <property type="match status" value="1"/>
</dbReference>
<evidence type="ECO:0000313" key="18">
    <source>
        <dbReference type="EMBL" id="CRX38552.1"/>
    </source>
</evidence>
<dbReference type="InterPro" id="IPR036410">
    <property type="entry name" value="HSP_DnaJ_Cys-rich_dom_sf"/>
</dbReference>
<organism evidence="18 19">
    <name type="scientific">Estrella lausannensis</name>
    <dbReference type="NCBI Taxonomy" id="483423"/>
    <lineage>
        <taxon>Bacteria</taxon>
        <taxon>Pseudomonadati</taxon>
        <taxon>Chlamydiota</taxon>
        <taxon>Chlamydiia</taxon>
        <taxon>Parachlamydiales</taxon>
        <taxon>Candidatus Criblamydiaceae</taxon>
        <taxon>Estrella</taxon>
    </lineage>
</organism>
<feature type="binding site" evidence="14">
    <location>
        <position position="207"/>
    </location>
    <ligand>
        <name>Zn(2+)</name>
        <dbReference type="ChEBI" id="CHEBI:29105"/>
        <label>1</label>
    </ligand>
</feature>
<accession>A0A0H5DPY3</accession>
<dbReference type="RefSeq" id="WP_098038407.1">
    <property type="nucleotide sequence ID" value="NZ_CWGJ01000012.1"/>
</dbReference>
<evidence type="ECO:0000256" key="9">
    <source>
        <dbReference type="ARBA" id="ARBA00023016"/>
    </source>
</evidence>
<keyword evidence="6 14" id="KW-0677">Repeat</keyword>
<dbReference type="EMBL" id="CWGJ01000012">
    <property type="protein sequence ID" value="CRX38552.1"/>
    <property type="molecule type" value="Genomic_DNA"/>
</dbReference>
<evidence type="ECO:0000256" key="8">
    <source>
        <dbReference type="ARBA" id="ARBA00022833"/>
    </source>
</evidence>
<evidence type="ECO:0000259" key="17">
    <source>
        <dbReference type="PROSITE" id="PS51188"/>
    </source>
</evidence>
<dbReference type="FunFam" id="2.60.260.20:FF:000004">
    <property type="entry name" value="Molecular chaperone DnaJ"/>
    <property type="match status" value="1"/>
</dbReference>
<dbReference type="GO" id="GO:0031072">
    <property type="term" value="F:heat shock protein binding"/>
    <property type="evidence" value="ECO:0007669"/>
    <property type="project" value="InterPro"/>
</dbReference>
<dbReference type="AlphaFoldDB" id="A0A0H5DPY3"/>
<name>A0A0H5DPY3_9BACT</name>
<dbReference type="GO" id="GO:0006260">
    <property type="term" value="P:DNA replication"/>
    <property type="evidence" value="ECO:0007669"/>
    <property type="project" value="UniProtKB-KW"/>
</dbReference>
<dbReference type="GO" id="GO:0005524">
    <property type="term" value="F:ATP binding"/>
    <property type="evidence" value="ECO:0007669"/>
    <property type="project" value="InterPro"/>
</dbReference>
<evidence type="ECO:0000256" key="11">
    <source>
        <dbReference type="ARBA" id="ARBA00053423"/>
    </source>
</evidence>
<dbReference type="SUPFAM" id="SSF57938">
    <property type="entry name" value="DnaJ/Hsp40 cysteine-rich domain"/>
    <property type="match status" value="1"/>
</dbReference>
<feature type="binding site" evidence="14">
    <location>
        <position position="193"/>
    </location>
    <ligand>
        <name>Zn(2+)</name>
        <dbReference type="ChEBI" id="CHEBI:29105"/>
        <label>2</label>
    </ligand>
</feature>
<dbReference type="PRINTS" id="PR00625">
    <property type="entry name" value="JDOMAIN"/>
</dbReference>
<dbReference type="CDD" id="cd10747">
    <property type="entry name" value="DnaJ_C"/>
    <property type="match status" value="1"/>
</dbReference>
<dbReference type="Pfam" id="PF00226">
    <property type="entry name" value="DnaJ"/>
    <property type="match status" value="1"/>
</dbReference>
<evidence type="ECO:0000256" key="4">
    <source>
        <dbReference type="ARBA" id="ARBA00022705"/>
    </source>
</evidence>
<evidence type="ECO:0000259" key="16">
    <source>
        <dbReference type="PROSITE" id="PS50076"/>
    </source>
</evidence>
<dbReference type="HAMAP" id="MF_01152">
    <property type="entry name" value="DnaJ"/>
    <property type="match status" value="1"/>
</dbReference>
<dbReference type="PANTHER" id="PTHR43096:SF48">
    <property type="entry name" value="CHAPERONE PROTEIN DNAJ"/>
    <property type="match status" value="1"/>
</dbReference>
<keyword evidence="8 14" id="KW-0862">Zinc</keyword>
<keyword evidence="9 14" id="KW-0346">Stress response</keyword>
<dbReference type="OrthoDB" id="9779889at2"/>
<dbReference type="GO" id="GO:0005737">
    <property type="term" value="C:cytoplasm"/>
    <property type="evidence" value="ECO:0007669"/>
    <property type="project" value="UniProtKB-SubCell"/>
</dbReference>
<dbReference type="Pfam" id="PF01556">
    <property type="entry name" value="DnaJ_C"/>
    <property type="match status" value="1"/>
</dbReference>
<dbReference type="CDD" id="cd06257">
    <property type="entry name" value="DnaJ"/>
    <property type="match status" value="1"/>
</dbReference>
<dbReference type="GO" id="GO:0051082">
    <property type="term" value="F:unfolded protein binding"/>
    <property type="evidence" value="ECO:0007669"/>
    <property type="project" value="UniProtKB-UniRule"/>
</dbReference>
<reference evidence="19" key="1">
    <citation type="submission" date="2015-06" db="EMBL/GenBank/DDBJ databases">
        <authorList>
            <person name="Bertelli C."/>
        </authorList>
    </citation>
    <scope>NUCLEOTIDE SEQUENCE [LARGE SCALE GENOMIC DNA]</scope>
    <source>
        <strain evidence="19">CRIB-30</strain>
    </source>
</reference>
<keyword evidence="3 14" id="KW-0963">Cytoplasm</keyword>
<dbReference type="SMART" id="SM00271">
    <property type="entry name" value="DnaJ"/>
    <property type="match status" value="1"/>
</dbReference>
<dbReference type="FunFam" id="2.10.230.10:FF:000002">
    <property type="entry name" value="Molecular chaperone DnaJ"/>
    <property type="match status" value="1"/>
</dbReference>
<comment type="cofactor">
    <cofactor evidence="14">
        <name>Zn(2+)</name>
        <dbReference type="ChEBI" id="CHEBI:29105"/>
    </cofactor>
    <text evidence="14">Binds 2 Zn(2+) ions per monomer.</text>
</comment>
<dbReference type="GO" id="GO:0008270">
    <property type="term" value="F:zinc ion binding"/>
    <property type="evidence" value="ECO:0007669"/>
    <property type="project" value="UniProtKB-UniRule"/>
</dbReference>
<keyword evidence="5 14" id="KW-0479">Metal-binding</keyword>
<dbReference type="NCBIfam" id="TIGR02349">
    <property type="entry name" value="DnaJ_bact"/>
    <property type="match status" value="1"/>
</dbReference>
<feature type="binding site" evidence="14">
    <location>
        <position position="174"/>
    </location>
    <ligand>
        <name>Zn(2+)</name>
        <dbReference type="ChEBI" id="CHEBI:29105"/>
        <label>2</label>
    </ligand>
</feature>
<comment type="similarity">
    <text evidence="12 14">Belongs to the DnaJ family.</text>
</comment>
<dbReference type="GO" id="GO:0009408">
    <property type="term" value="P:response to heat"/>
    <property type="evidence" value="ECO:0007669"/>
    <property type="project" value="InterPro"/>
</dbReference>
<dbReference type="Gene3D" id="2.10.230.10">
    <property type="entry name" value="Heat shock protein DnaJ, cysteine-rich domain"/>
    <property type="match status" value="1"/>
</dbReference>
<comment type="domain">
    <text evidence="14">The J domain is necessary and sufficient to stimulate DnaK ATPase activity. Zinc center 1 plays an important role in the autonomous, DnaK-independent chaperone activity of DnaJ. Zinc center 2 is essential for interaction with DnaK and for DnaJ activity.</text>
</comment>
<feature type="binding site" evidence="14">
    <location>
        <position position="196"/>
    </location>
    <ligand>
        <name>Zn(2+)</name>
        <dbReference type="ChEBI" id="CHEBI:29105"/>
        <label>2</label>
    </ligand>
</feature>
<evidence type="ECO:0000256" key="5">
    <source>
        <dbReference type="ARBA" id="ARBA00022723"/>
    </source>
</evidence>
<dbReference type="Gene3D" id="2.60.260.20">
    <property type="entry name" value="Urease metallochaperone UreE, N-terminal domain"/>
    <property type="match status" value="2"/>
</dbReference>
<feature type="domain" description="J" evidence="16">
    <location>
        <begin position="2"/>
        <end position="67"/>
    </location>
</feature>
<dbReference type="InterPro" id="IPR001623">
    <property type="entry name" value="DnaJ_domain"/>
</dbReference>
<dbReference type="FunFam" id="1.10.287.110:FF:000034">
    <property type="entry name" value="Chaperone protein DnaJ"/>
    <property type="match status" value="1"/>
</dbReference>
<dbReference type="InterPro" id="IPR002939">
    <property type="entry name" value="DnaJ_C"/>
</dbReference>
<sequence length="379" mass="41575">MDYYDILEVSKEATAAEIKKAYRKQALRYHPDKNPGDKEAEKKFKEISEAYEVLSDENKRKLYDRYGKEGVQAHARGPGAGQGFSSMEEALRTFMGAFGGSDNVFESLFGGGGKGFSSNQRRQGASKRVNLTITFEEAAKGVEKELLVSNYVSCETCGGSGAKSKQGISRCDRCAGQGVILEQRGFFSMSMTCPKCHGEGKAITDPCEKCHGEGVNKEKQRVKVNIPPGVDSGMRLKMHGYGDAGVGGGPPGDLYVFIHVEENEIFKREGDDVTLDLPISFTEAALGCKKDVPTLTQQTCRITIPAGTQNGKVFRVKGEGFQNVHGQGKGDLLVRIFVETPTNLNKRQKELLEEFSTLERPANMPKKKGFLDKIKDIFA</sequence>
<feature type="binding site" evidence="14">
    <location>
        <position position="157"/>
    </location>
    <ligand>
        <name>Zn(2+)</name>
        <dbReference type="ChEBI" id="CHEBI:29105"/>
        <label>1</label>
    </ligand>
</feature>
<keyword evidence="19" id="KW-1185">Reference proteome</keyword>
<evidence type="ECO:0000256" key="13">
    <source>
        <dbReference type="ARBA" id="ARBA00067609"/>
    </source>
</evidence>
<dbReference type="InterPro" id="IPR012724">
    <property type="entry name" value="DnaJ"/>
</dbReference>
<keyword evidence="10 14" id="KW-0143">Chaperone</keyword>
<comment type="subunit">
    <text evidence="2 14">Homodimer.</text>
</comment>
<dbReference type="SUPFAM" id="SSF49493">
    <property type="entry name" value="HSP40/DnaJ peptide-binding domain"/>
    <property type="match status" value="2"/>
</dbReference>
<feature type="repeat" description="CXXCXGXG motif" evidence="14">
    <location>
        <begin position="154"/>
        <end position="161"/>
    </location>
</feature>
<gene>
    <name evidence="14 18" type="primary">dnaJ</name>
    <name evidence="18" type="ORF">ELAC_1211</name>
</gene>
<keyword evidence="4 14" id="KW-0235">DNA replication</keyword>
<feature type="repeat" description="CXXCXGXG motif" evidence="14">
    <location>
        <begin position="193"/>
        <end position="200"/>
    </location>
</feature>
<evidence type="ECO:0000256" key="1">
    <source>
        <dbReference type="ARBA" id="ARBA00004496"/>
    </source>
</evidence>
<keyword evidence="7 14" id="KW-0863">Zinc-finger</keyword>
<evidence type="ECO:0000256" key="15">
    <source>
        <dbReference type="PROSITE-ProRule" id="PRU00546"/>
    </source>
</evidence>
<evidence type="ECO:0000256" key="2">
    <source>
        <dbReference type="ARBA" id="ARBA00011738"/>
    </source>
</evidence>
<feature type="binding site" evidence="14">
    <location>
        <position position="171"/>
    </location>
    <ligand>
        <name>Zn(2+)</name>
        <dbReference type="ChEBI" id="CHEBI:29105"/>
        <label>2</label>
    </ligand>
</feature>
<comment type="function">
    <text evidence="11 14">Participates actively in the response to hyperosmotic and heat shock by preventing the aggregation of stress-denatured proteins and by disaggregating proteins, also in an autonomous, DnaK-independent fashion. Unfolded proteins bind initially to DnaJ; upon interaction with the DnaJ-bound protein, DnaK hydrolyzes its bound ATP, resulting in the formation of a stable complex. GrpE releases ADP from DnaK; ATP binding to DnaK triggers the release of the substrate protein, thus completing the reaction cycle. Several rounds of ATP-dependent interactions between DnaJ, DnaK and GrpE are required for fully efficient folding. Also involved, together with DnaK and GrpE, in the DNA replication of plasmids through activation of initiation proteins.</text>
</comment>
<dbReference type="InterPro" id="IPR001305">
    <property type="entry name" value="HSP_DnaJ_Cys-rich_dom"/>
</dbReference>
<dbReference type="CDD" id="cd10719">
    <property type="entry name" value="DnaJ_zf"/>
    <property type="match status" value="1"/>
</dbReference>
<dbReference type="InterPro" id="IPR008971">
    <property type="entry name" value="HSP40/DnaJ_pept-bd"/>
</dbReference>
<feature type="domain" description="CR-type" evidence="17">
    <location>
        <begin position="141"/>
        <end position="219"/>
    </location>
</feature>
<dbReference type="InterPro" id="IPR036869">
    <property type="entry name" value="J_dom_sf"/>
</dbReference>
<dbReference type="PANTHER" id="PTHR43096">
    <property type="entry name" value="DNAJ HOMOLOG 1, MITOCHONDRIAL-RELATED"/>
    <property type="match status" value="1"/>
</dbReference>
<dbReference type="GO" id="GO:0042026">
    <property type="term" value="P:protein refolding"/>
    <property type="evidence" value="ECO:0007669"/>
    <property type="project" value="TreeGrafter"/>
</dbReference>
<evidence type="ECO:0000256" key="6">
    <source>
        <dbReference type="ARBA" id="ARBA00022737"/>
    </source>
</evidence>
<feature type="repeat" description="CXXCXGXG motif" evidence="14">
    <location>
        <begin position="171"/>
        <end position="178"/>
    </location>
</feature>
<protein>
    <recommendedName>
        <fullName evidence="13 14">Chaperone protein DnaJ</fullName>
    </recommendedName>
</protein>
<dbReference type="PROSITE" id="PS00636">
    <property type="entry name" value="DNAJ_1"/>
    <property type="match status" value="1"/>
</dbReference>
<dbReference type="Proteomes" id="UP000220251">
    <property type="component" value="Unassembled WGS sequence"/>
</dbReference>
<evidence type="ECO:0000313" key="19">
    <source>
        <dbReference type="Proteomes" id="UP000220251"/>
    </source>
</evidence>
<dbReference type="NCBIfam" id="NF008035">
    <property type="entry name" value="PRK10767.1"/>
    <property type="match status" value="1"/>
</dbReference>
<evidence type="ECO:0000256" key="10">
    <source>
        <dbReference type="ARBA" id="ARBA00023186"/>
    </source>
</evidence>
<evidence type="ECO:0000256" key="12">
    <source>
        <dbReference type="ARBA" id="ARBA00061004"/>
    </source>
</evidence>
<feature type="binding site" evidence="14">
    <location>
        <position position="210"/>
    </location>
    <ligand>
        <name>Zn(2+)</name>
        <dbReference type="ChEBI" id="CHEBI:29105"/>
        <label>1</label>
    </ligand>
</feature>
<dbReference type="Gene3D" id="1.10.287.110">
    <property type="entry name" value="DnaJ domain"/>
    <property type="match status" value="1"/>
</dbReference>
<dbReference type="Pfam" id="PF00684">
    <property type="entry name" value="DnaJ_CXXCXGXG"/>
    <property type="match status" value="1"/>
</dbReference>
<proteinExistence type="inferred from homology"/>
<feature type="zinc finger region" description="CR-type" evidence="15">
    <location>
        <begin position="141"/>
        <end position="219"/>
    </location>
</feature>
<feature type="repeat" description="CXXCXGXG motif" evidence="14">
    <location>
        <begin position="207"/>
        <end position="214"/>
    </location>
</feature>
<comment type="subcellular location">
    <subcellularLocation>
        <location evidence="1 14">Cytoplasm</location>
    </subcellularLocation>
</comment>
<evidence type="ECO:0000256" key="3">
    <source>
        <dbReference type="ARBA" id="ARBA00022490"/>
    </source>
</evidence>
<dbReference type="PROSITE" id="PS51188">
    <property type="entry name" value="ZF_CR"/>
    <property type="match status" value="1"/>
</dbReference>
<dbReference type="InterPro" id="IPR018253">
    <property type="entry name" value="DnaJ_domain_CS"/>
</dbReference>
<evidence type="ECO:0000256" key="14">
    <source>
        <dbReference type="HAMAP-Rule" id="MF_01152"/>
    </source>
</evidence>
<dbReference type="NCBIfam" id="NF010877">
    <property type="entry name" value="PRK14284.1"/>
    <property type="match status" value="1"/>
</dbReference>